<dbReference type="InterPro" id="IPR051873">
    <property type="entry name" value="KNR4/SMI1_regulator"/>
</dbReference>
<dbReference type="SMART" id="SM00860">
    <property type="entry name" value="SMI1_KNR4"/>
    <property type="match status" value="1"/>
</dbReference>
<organism evidence="2 3">
    <name type="scientific">Arcobacter caeni</name>
    <dbReference type="NCBI Taxonomy" id="1912877"/>
    <lineage>
        <taxon>Bacteria</taxon>
        <taxon>Pseudomonadati</taxon>
        <taxon>Campylobacterota</taxon>
        <taxon>Epsilonproteobacteria</taxon>
        <taxon>Campylobacterales</taxon>
        <taxon>Arcobacteraceae</taxon>
        <taxon>Arcobacter</taxon>
    </lineage>
</organism>
<proteinExistence type="predicted"/>
<dbReference type="SUPFAM" id="SSF160631">
    <property type="entry name" value="SMI1/KNR4-like"/>
    <property type="match status" value="1"/>
</dbReference>
<dbReference type="PANTHER" id="PTHR47432:SF1">
    <property type="entry name" value="CELL WALL ASSEMBLY REGULATOR SMI1"/>
    <property type="match status" value="1"/>
</dbReference>
<evidence type="ECO:0000313" key="2">
    <source>
        <dbReference type="EMBL" id="PUE63953.1"/>
    </source>
</evidence>
<dbReference type="PANTHER" id="PTHR47432">
    <property type="entry name" value="CELL WALL ASSEMBLY REGULATOR SMI1"/>
    <property type="match status" value="1"/>
</dbReference>
<reference evidence="2 3" key="1">
    <citation type="submission" date="2017-02" db="EMBL/GenBank/DDBJ databases">
        <title>Arcobacter caeni sp. nov, a new Arcobacter species isolated from reclaimed water.</title>
        <authorList>
            <person name="Figueras M.J."/>
            <person name="Perez-Cataluna A."/>
            <person name="Salas-Masso N."/>
        </authorList>
    </citation>
    <scope>NUCLEOTIDE SEQUENCE [LARGE SCALE GENOMIC DNA]</scope>
    <source>
        <strain evidence="2 3">RW17-10</strain>
    </source>
</reference>
<dbReference type="InterPro" id="IPR018958">
    <property type="entry name" value="Knr4/Smi1-like_dom"/>
</dbReference>
<dbReference type="Pfam" id="PF09346">
    <property type="entry name" value="SMI1_KNR4"/>
    <property type="match status" value="1"/>
</dbReference>
<dbReference type="Proteomes" id="UP000251135">
    <property type="component" value="Unassembled WGS sequence"/>
</dbReference>
<dbReference type="RefSeq" id="WP_108559818.1">
    <property type="nucleotide sequence ID" value="NZ_MUXE01000012.1"/>
</dbReference>
<sequence length="187" mass="21875">MKKEFDKFKQWLTLNYSDGLLDLNPPATNEEIEELKTTLGVELPEDFISVLKIHNGQKGEAAWLFDSQEFLSTHRIIEEFTTWKKLLKSELHNKVSTPDDGVKSDWWNINWIPFTSDGCGDHYCIDLSPTRKGTKGQIITLWYESSEREIVAKSFSLWFEEYVNLLYSGELVYSKEYNSIVYKDELE</sequence>
<name>A0A363CY73_9BACT</name>
<gene>
    <name evidence="2" type="ORF">B0174_08860</name>
</gene>
<keyword evidence="3" id="KW-1185">Reference proteome</keyword>
<dbReference type="OrthoDB" id="8410839at2"/>
<comment type="caution">
    <text evidence="2">The sequence shown here is derived from an EMBL/GenBank/DDBJ whole genome shotgun (WGS) entry which is preliminary data.</text>
</comment>
<dbReference type="Gene3D" id="3.40.1580.10">
    <property type="entry name" value="SMI1/KNR4-like"/>
    <property type="match status" value="1"/>
</dbReference>
<dbReference type="EMBL" id="MUXE01000012">
    <property type="protein sequence ID" value="PUE63953.1"/>
    <property type="molecule type" value="Genomic_DNA"/>
</dbReference>
<evidence type="ECO:0000259" key="1">
    <source>
        <dbReference type="SMART" id="SM00860"/>
    </source>
</evidence>
<evidence type="ECO:0000313" key="3">
    <source>
        <dbReference type="Proteomes" id="UP000251135"/>
    </source>
</evidence>
<dbReference type="InterPro" id="IPR037883">
    <property type="entry name" value="Knr4/Smi1-like_sf"/>
</dbReference>
<dbReference type="AlphaFoldDB" id="A0A363CY73"/>
<accession>A0A363CY73</accession>
<feature type="domain" description="Knr4/Smi1-like" evidence="1">
    <location>
        <begin position="26"/>
        <end position="165"/>
    </location>
</feature>
<protein>
    <recommendedName>
        <fullName evidence="1">Knr4/Smi1-like domain-containing protein</fullName>
    </recommendedName>
</protein>